<dbReference type="GO" id="GO:0006637">
    <property type="term" value="P:acyl-CoA metabolic process"/>
    <property type="evidence" value="ECO:0007669"/>
    <property type="project" value="TreeGrafter"/>
</dbReference>
<evidence type="ECO:0000313" key="6">
    <source>
        <dbReference type="Proteomes" id="UP000294684"/>
    </source>
</evidence>
<dbReference type="PANTHER" id="PTHR11049">
    <property type="entry name" value="ACYL COENZYME A THIOESTER HYDROLASE"/>
    <property type="match status" value="1"/>
</dbReference>
<evidence type="ECO:0000256" key="3">
    <source>
        <dbReference type="PROSITE-ProRule" id="PRU01106"/>
    </source>
</evidence>
<dbReference type="PANTHER" id="PTHR11049:SF24">
    <property type="entry name" value="CYTOSOLIC ACYL COENZYME A THIOESTER HYDROLASE"/>
    <property type="match status" value="1"/>
</dbReference>
<comment type="similarity">
    <text evidence="1">Belongs to the acyl coenzyme A hydrolase family.</text>
</comment>
<protein>
    <submittedName>
        <fullName evidence="5">Acyl-CoA hydrolase</fullName>
    </submittedName>
</protein>
<dbReference type="GO" id="GO:0009062">
    <property type="term" value="P:fatty acid catabolic process"/>
    <property type="evidence" value="ECO:0007669"/>
    <property type="project" value="TreeGrafter"/>
</dbReference>
<dbReference type="GO" id="GO:0052816">
    <property type="term" value="F:long-chain fatty acyl-CoA hydrolase activity"/>
    <property type="evidence" value="ECO:0007669"/>
    <property type="project" value="TreeGrafter"/>
</dbReference>
<dbReference type="InterPro" id="IPR033120">
    <property type="entry name" value="HOTDOG_ACOT"/>
</dbReference>
<sequence>MVGQEEDILIVTNPNDLPAKSPQESAVETRHIVLPNDANHYGTAFGGAIMSWIDLIAAMSAQRHSGREAVTVSIDRINFITPIQIGDHVNLKAMVNYVGTTSMEVGVQVNRENPYTGEMVRATTAYLSFVALDENKKPCAVPPLRLETDLEKRRFAEGKLRIEMAKEFSAKIKAGRKTI</sequence>
<dbReference type="Proteomes" id="UP000294684">
    <property type="component" value="Unassembled WGS sequence"/>
</dbReference>
<evidence type="ECO:0000259" key="4">
    <source>
        <dbReference type="PROSITE" id="PS51770"/>
    </source>
</evidence>
<dbReference type="Pfam" id="PF03061">
    <property type="entry name" value="4HBT"/>
    <property type="match status" value="1"/>
</dbReference>
<reference evidence="5 6" key="1">
    <citation type="submission" date="2019-03" db="EMBL/GenBank/DDBJ databases">
        <title>Genomic Encyclopedia of Archaeal and Bacterial Type Strains, Phase II (KMG-II): from individual species to whole genera.</title>
        <authorList>
            <person name="Goeker M."/>
        </authorList>
    </citation>
    <scope>NUCLEOTIDE SEQUENCE [LARGE SCALE GENOMIC DNA]</scope>
    <source>
        <strain evidence="5 6">DSM 21537</strain>
    </source>
</reference>
<dbReference type="PROSITE" id="PS51770">
    <property type="entry name" value="HOTDOG_ACOT"/>
    <property type="match status" value="1"/>
</dbReference>
<evidence type="ECO:0000313" key="5">
    <source>
        <dbReference type="EMBL" id="TDY72921.1"/>
    </source>
</evidence>
<evidence type="ECO:0000256" key="1">
    <source>
        <dbReference type="ARBA" id="ARBA00010458"/>
    </source>
</evidence>
<dbReference type="CDD" id="cd03442">
    <property type="entry name" value="BFIT_BACH"/>
    <property type="match status" value="1"/>
</dbReference>
<dbReference type="InterPro" id="IPR040170">
    <property type="entry name" value="Cytosol_ACT"/>
</dbReference>
<dbReference type="AlphaFoldDB" id="A0A4V3HIR9"/>
<evidence type="ECO:0000256" key="2">
    <source>
        <dbReference type="ARBA" id="ARBA00022801"/>
    </source>
</evidence>
<dbReference type="EMBL" id="SORO01000001">
    <property type="protein sequence ID" value="TDY72921.1"/>
    <property type="molecule type" value="Genomic_DNA"/>
</dbReference>
<comment type="caution">
    <text evidence="5">The sequence shown here is derived from an EMBL/GenBank/DDBJ whole genome shotgun (WGS) entry which is preliminary data.</text>
</comment>
<keyword evidence="6" id="KW-1185">Reference proteome</keyword>
<dbReference type="InterPro" id="IPR029069">
    <property type="entry name" value="HotDog_dom_sf"/>
</dbReference>
<dbReference type="SUPFAM" id="SSF54637">
    <property type="entry name" value="Thioesterase/thiol ester dehydrase-isomerase"/>
    <property type="match status" value="1"/>
</dbReference>
<dbReference type="GO" id="GO:0005829">
    <property type="term" value="C:cytosol"/>
    <property type="evidence" value="ECO:0007669"/>
    <property type="project" value="TreeGrafter"/>
</dbReference>
<accession>A0A4V3HIR9</accession>
<keyword evidence="2 3" id="KW-0378">Hydrolase</keyword>
<feature type="domain" description="HotDog ACOT-type" evidence="4">
    <location>
        <begin position="23"/>
        <end position="135"/>
    </location>
</feature>
<dbReference type="STRING" id="1193051.LEP1GSC017_2066"/>
<dbReference type="InterPro" id="IPR006683">
    <property type="entry name" value="Thioestr_dom"/>
</dbReference>
<name>A0A4V3HIR9_LEPME</name>
<proteinExistence type="inferred from homology"/>
<dbReference type="Gene3D" id="3.10.129.10">
    <property type="entry name" value="Hotdog Thioesterase"/>
    <property type="match status" value="1"/>
</dbReference>
<gene>
    <name evidence="5" type="ORF">CLV96_1937</name>
</gene>
<organism evidence="5 6">
    <name type="scientific">Leptospira meyeri</name>
    <dbReference type="NCBI Taxonomy" id="29508"/>
    <lineage>
        <taxon>Bacteria</taxon>
        <taxon>Pseudomonadati</taxon>
        <taxon>Spirochaetota</taxon>
        <taxon>Spirochaetia</taxon>
        <taxon>Leptospirales</taxon>
        <taxon>Leptospiraceae</taxon>
        <taxon>Leptospira</taxon>
    </lineage>
</organism>